<gene>
    <name evidence="1" type="ORF">BO87DRAFT_314648</name>
</gene>
<protein>
    <submittedName>
        <fullName evidence="1">Uncharacterized protein</fullName>
    </submittedName>
</protein>
<proteinExistence type="predicted"/>
<dbReference type="EMBL" id="KZ821472">
    <property type="protein sequence ID" value="PYH31638.1"/>
    <property type="molecule type" value="Genomic_DNA"/>
</dbReference>
<dbReference type="AlphaFoldDB" id="A0A318YUS9"/>
<organism evidence="1 2">
    <name type="scientific">Aspergillus neoniger (strain CBS 115656)</name>
    <dbReference type="NCBI Taxonomy" id="1448310"/>
    <lineage>
        <taxon>Eukaryota</taxon>
        <taxon>Fungi</taxon>
        <taxon>Dikarya</taxon>
        <taxon>Ascomycota</taxon>
        <taxon>Pezizomycotina</taxon>
        <taxon>Eurotiomycetes</taxon>
        <taxon>Eurotiomycetidae</taxon>
        <taxon>Eurotiales</taxon>
        <taxon>Aspergillaceae</taxon>
        <taxon>Aspergillus</taxon>
        <taxon>Aspergillus subgen. Circumdati</taxon>
    </lineage>
</organism>
<dbReference type="RefSeq" id="XP_025477116.1">
    <property type="nucleotide sequence ID" value="XM_025619666.1"/>
</dbReference>
<reference evidence="1" key="1">
    <citation type="submission" date="2016-12" db="EMBL/GenBank/DDBJ databases">
        <title>The genomes of Aspergillus section Nigri reveals drivers in fungal speciation.</title>
        <authorList>
            <consortium name="DOE Joint Genome Institute"/>
            <person name="Vesth T.C."/>
            <person name="Nybo J."/>
            <person name="Theobald S."/>
            <person name="Brandl J."/>
            <person name="Frisvad J.C."/>
            <person name="Nielsen K.F."/>
            <person name="Lyhne E.K."/>
            <person name="Kogle M.E."/>
            <person name="Kuo A."/>
            <person name="Riley R."/>
            <person name="Clum A."/>
            <person name="Nolan M."/>
            <person name="Lipzen A."/>
            <person name="Salamov A."/>
            <person name="Henrissat B."/>
            <person name="Wiebenga A."/>
            <person name="De Vries R.P."/>
            <person name="Grigoriev I.V."/>
            <person name="Mortensen U.H."/>
            <person name="Andersen M.R."/>
            <person name="Baker S.E."/>
        </authorList>
    </citation>
    <scope>NUCLEOTIDE SEQUENCE [LARGE SCALE GENOMIC DNA]</scope>
    <source>
        <strain evidence="1">CBS 115656</strain>
    </source>
</reference>
<evidence type="ECO:0000313" key="2">
    <source>
        <dbReference type="Proteomes" id="UP000247647"/>
    </source>
</evidence>
<sequence>ATPHKVKGNTSKLSDEEVDHIIYVSQHIIYWILSSKRTRRLLYYHIIEELNLPVGVTALTCSLKKRDYTCYKVL</sequence>
<dbReference type="OrthoDB" id="4890185at2759"/>
<dbReference type="GeneID" id="37122122"/>
<feature type="non-terminal residue" evidence="1">
    <location>
        <position position="1"/>
    </location>
</feature>
<accession>A0A318YUS9</accession>
<name>A0A318YUS9_ASPNB</name>
<dbReference type="Proteomes" id="UP000247647">
    <property type="component" value="Unassembled WGS sequence"/>
</dbReference>
<keyword evidence="2" id="KW-1185">Reference proteome</keyword>
<evidence type="ECO:0000313" key="1">
    <source>
        <dbReference type="EMBL" id="PYH31638.1"/>
    </source>
</evidence>